<keyword evidence="6" id="KW-0677">Repeat</keyword>
<accession>A0A8X7VKC6</accession>
<gene>
    <name evidence="13" type="ORF">Bca52824_024393</name>
</gene>
<keyword evidence="14" id="KW-1185">Reference proteome</keyword>
<evidence type="ECO:0000256" key="11">
    <source>
        <dbReference type="SAM" id="SignalP"/>
    </source>
</evidence>
<dbReference type="Gene3D" id="3.80.10.10">
    <property type="entry name" value="Ribonuclease Inhibitor"/>
    <property type="match status" value="1"/>
</dbReference>
<evidence type="ECO:0000256" key="8">
    <source>
        <dbReference type="ARBA" id="ARBA00023136"/>
    </source>
</evidence>
<keyword evidence="4" id="KW-0812">Transmembrane</keyword>
<feature type="signal peptide" evidence="11">
    <location>
        <begin position="1"/>
        <end position="17"/>
    </location>
</feature>
<dbReference type="SUPFAM" id="SSF52058">
    <property type="entry name" value="L domain-like"/>
    <property type="match status" value="1"/>
</dbReference>
<dbReference type="EMBL" id="JAAMPC010000005">
    <property type="protein sequence ID" value="KAG2312836.1"/>
    <property type="molecule type" value="Genomic_DNA"/>
</dbReference>
<dbReference type="InterPro" id="IPR001611">
    <property type="entry name" value="Leu-rich_rpt"/>
</dbReference>
<dbReference type="GO" id="GO:0016020">
    <property type="term" value="C:membrane"/>
    <property type="evidence" value="ECO:0007669"/>
    <property type="project" value="UniProtKB-SubCell"/>
</dbReference>
<feature type="chain" id="PRO_5036442837" description="Leucine-rich repeat-containing N-terminal plant-type domain-containing protein" evidence="11">
    <location>
        <begin position="18"/>
        <end position="154"/>
    </location>
</feature>
<feature type="domain" description="Leucine-rich repeat-containing N-terminal plant-type" evidence="12">
    <location>
        <begin position="24"/>
        <end position="62"/>
    </location>
</feature>
<evidence type="ECO:0000256" key="1">
    <source>
        <dbReference type="ARBA" id="ARBA00004167"/>
    </source>
</evidence>
<evidence type="ECO:0000256" key="5">
    <source>
        <dbReference type="ARBA" id="ARBA00022729"/>
    </source>
</evidence>
<organism evidence="13 14">
    <name type="scientific">Brassica carinata</name>
    <name type="common">Ethiopian mustard</name>
    <name type="synonym">Abyssinian cabbage</name>
    <dbReference type="NCBI Taxonomy" id="52824"/>
    <lineage>
        <taxon>Eukaryota</taxon>
        <taxon>Viridiplantae</taxon>
        <taxon>Streptophyta</taxon>
        <taxon>Embryophyta</taxon>
        <taxon>Tracheophyta</taxon>
        <taxon>Spermatophyta</taxon>
        <taxon>Magnoliopsida</taxon>
        <taxon>eudicotyledons</taxon>
        <taxon>Gunneridae</taxon>
        <taxon>Pentapetalae</taxon>
        <taxon>rosids</taxon>
        <taxon>malvids</taxon>
        <taxon>Brassicales</taxon>
        <taxon>Brassicaceae</taxon>
        <taxon>Brassiceae</taxon>
        <taxon>Brassica</taxon>
    </lineage>
</organism>
<proteinExistence type="inferred from homology"/>
<keyword evidence="9" id="KW-0675">Receptor</keyword>
<evidence type="ECO:0000313" key="14">
    <source>
        <dbReference type="Proteomes" id="UP000886595"/>
    </source>
</evidence>
<dbReference type="PANTHER" id="PTHR48059">
    <property type="entry name" value="POLYGALACTURONASE INHIBITOR 1"/>
    <property type="match status" value="1"/>
</dbReference>
<keyword evidence="5 11" id="KW-0732">Signal</keyword>
<dbReference type="FunFam" id="3.80.10.10:FF:000129">
    <property type="entry name" value="Leucine-rich repeat receptor-like kinase"/>
    <property type="match status" value="1"/>
</dbReference>
<evidence type="ECO:0000256" key="7">
    <source>
        <dbReference type="ARBA" id="ARBA00022989"/>
    </source>
</evidence>
<comment type="similarity">
    <text evidence="10">Belongs to the polygalacturonase-inhibiting protein family.</text>
</comment>
<protein>
    <recommendedName>
        <fullName evidence="12">Leucine-rich repeat-containing N-terminal plant-type domain-containing protein</fullName>
    </recommendedName>
</protein>
<evidence type="ECO:0000256" key="2">
    <source>
        <dbReference type="ARBA" id="ARBA00004196"/>
    </source>
</evidence>
<dbReference type="PANTHER" id="PTHR48059:SF30">
    <property type="entry name" value="OS06G0587000 PROTEIN"/>
    <property type="match status" value="1"/>
</dbReference>
<dbReference type="Pfam" id="PF13855">
    <property type="entry name" value="LRR_8"/>
    <property type="match status" value="1"/>
</dbReference>
<dbReference type="AlphaFoldDB" id="A0A8X7VKC6"/>
<comment type="subcellular location">
    <subcellularLocation>
        <location evidence="2">Cell envelope</location>
    </subcellularLocation>
    <subcellularLocation>
        <location evidence="1">Membrane</location>
        <topology evidence="1">Single-pass membrane protein</topology>
    </subcellularLocation>
</comment>
<reference evidence="13 14" key="1">
    <citation type="submission" date="2020-02" db="EMBL/GenBank/DDBJ databases">
        <authorList>
            <person name="Ma Q."/>
            <person name="Huang Y."/>
            <person name="Song X."/>
            <person name="Pei D."/>
        </authorList>
    </citation>
    <scope>NUCLEOTIDE SEQUENCE [LARGE SCALE GENOMIC DNA]</scope>
    <source>
        <strain evidence="13">Sxm20200214</strain>
        <tissue evidence="13">Leaf</tissue>
    </source>
</reference>
<dbReference type="OrthoDB" id="1700550at2759"/>
<dbReference type="InterPro" id="IPR051848">
    <property type="entry name" value="PGIP"/>
</dbReference>
<dbReference type="PRINTS" id="PR00019">
    <property type="entry name" value="LEURICHRPT"/>
</dbReference>
<dbReference type="InterPro" id="IPR013210">
    <property type="entry name" value="LRR_N_plant-typ"/>
</dbReference>
<sequence length="154" mass="16863">MVMILLVVVLFLGSSLSQPTLTRHPSDLSTLREFAGALKNRSVTESWLNGSSYCEWDCVVCDASGRVTKLVMSEKGLESVVSNSLGELSELRLLDLSHNHLKGELPSEISKLEQLQVLNLSHNLLTGNLSKLGVFPRLVMLNVSNNLLEGGELM</sequence>
<evidence type="ECO:0000259" key="12">
    <source>
        <dbReference type="Pfam" id="PF08263"/>
    </source>
</evidence>
<dbReference type="InterPro" id="IPR032675">
    <property type="entry name" value="LRR_dom_sf"/>
</dbReference>
<name>A0A8X7VKC6_BRACI</name>
<keyword evidence="8" id="KW-0472">Membrane</keyword>
<evidence type="ECO:0000256" key="10">
    <source>
        <dbReference type="ARBA" id="ARBA00038043"/>
    </source>
</evidence>
<comment type="caution">
    <text evidence="13">The sequence shown here is derived from an EMBL/GenBank/DDBJ whole genome shotgun (WGS) entry which is preliminary data.</text>
</comment>
<dbReference type="Pfam" id="PF08263">
    <property type="entry name" value="LRRNT_2"/>
    <property type="match status" value="1"/>
</dbReference>
<evidence type="ECO:0000256" key="3">
    <source>
        <dbReference type="ARBA" id="ARBA00022614"/>
    </source>
</evidence>
<evidence type="ECO:0000256" key="6">
    <source>
        <dbReference type="ARBA" id="ARBA00022737"/>
    </source>
</evidence>
<evidence type="ECO:0000256" key="9">
    <source>
        <dbReference type="ARBA" id="ARBA00023170"/>
    </source>
</evidence>
<keyword evidence="7" id="KW-1133">Transmembrane helix</keyword>
<evidence type="ECO:0000313" key="13">
    <source>
        <dbReference type="EMBL" id="KAG2312836.1"/>
    </source>
</evidence>
<evidence type="ECO:0000256" key="4">
    <source>
        <dbReference type="ARBA" id="ARBA00022692"/>
    </source>
</evidence>
<keyword evidence="3" id="KW-0433">Leucine-rich repeat</keyword>
<dbReference type="Proteomes" id="UP000886595">
    <property type="component" value="Unassembled WGS sequence"/>
</dbReference>